<evidence type="ECO:0000313" key="2">
    <source>
        <dbReference type="Proteomes" id="UP001457898"/>
    </source>
</evidence>
<name>A0ABV1DPI2_9FIRM</name>
<keyword evidence="2" id="KW-1185">Reference proteome</keyword>
<gene>
    <name evidence="1" type="ORF">WMO65_14885</name>
</gene>
<reference evidence="1 2" key="1">
    <citation type="submission" date="2024-03" db="EMBL/GenBank/DDBJ databases">
        <title>Human intestinal bacterial collection.</title>
        <authorList>
            <person name="Pauvert C."/>
            <person name="Hitch T.C.A."/>
            <person name="Clavel T."/>
        </authorList>
    </citation>
    <scope>NUCLEOTIDE SEQUENCE [LARGE SCALE GENOMIC DNA]</scope>
    <source>
        <strain evidence="1 2">CLA-SR-H028</strain>
    </source>
</reference>
<proteinExistence type="predicted"/>
<accession>A0ABV1DPI2</accession>
<organism evidence="1 2">
    <name type="scientific">Blautia caccae</name>
    <dbReference type="NCBI Taxonomy" id="3133175"/>
    <lineage>
        <taxon>Bacteria</taxon>
        <taxon>Bacillati</taxon>
        <taxon>Bacillota</taxon>
        <taxon>Clostridia</taxon>
        <taxon>Lachnospirales</taxon>
        <taxon>Lachnospiraceae</taxon>
        <taxon>Blautia</taxon>
    </lineage>
</organism>
<comment type="caution">
    <text evidence="1">The sequence shown here is derived from an EMBL/GenBank/DDBJ whole genome shotgun (WGS) entry which is preliminary data.</text>
</comment>
<dbReference type="EMBL" id="JBBMFP010000013">
    <property type="protein sequence ID" value="MEQ2432292.1"/>
    <property type="molecule type" value="Genomic_DNA"/>
</dbReference>
<sequence length="40" mass="4794">MLNSAPMAKYYLGNLLYDKKQYDRAAPLREGWNMTNWQQN</sequence>
<evidence type="ECO:0000313" key="1">
    <source>
        <dbReference type="EMBL" id="MEQ2432292.1"/>
    </source>
</evidence>
<dbReference type="RefSeq" id="WP_255786224.1">
    <property type="nucleotide sequence ID" value="NZ_JBBMFP010000013.1"/>
</dbReference>
<dbReference type="Proteomes" id="UP001457898">
    <property type="component" value="Unassembled WGS sequence"/>
</dbReference>
<protein>
    <submittedName>
        <fullName evidence="1">Uncharacterized protein</fullName>
    </submittedName>
</protein>